<dbReference type="Gene3D" id="3.20.20.30">
    <property type="entry name" value="Luciferase-like domain"/>
    <property type="match status" value="1"/>
</dbReference>
<gene>
    <name evidence="4" type="ORF">METZ01_LOCUS209956</name>
</gene>
<dbReference type="InterPro" id="IPR050766">
    <property type="entry name" value="Bact_Lucif_Oxidored"/>
</dbReference>
<dbReference type="InterPro" id="IPR036661">
    <property type="entry name" value="Luciferase-like_sf"/>
</dbReference>
<organism evidence="4">
    <name type="scientific">marine metagenome</name>
    <dbReference type="NCBI Taxonomy" id="408172"/>
    <lineage>
        <taxon>unclassified sequences</taxon>
        <taxon>metagenomes</taxon>
        <taxon>ecological metagenomes</taxon>
    </lineage>
</organism>
<sequence length="340" mass="37210">MEFGVFYQLPCAVDQTPAARIQDTIAQCQLADELGFDAAWLAELHFNPRFSVMSAPLMIASAIAQTTKRIRIGNAISLVPLHQPVRLAEEVATLDVLSNGRAIFGVGRGSMPTHFEGYGIDQEEGRERFIEGLELIFGLWDQEDFTYDGKYYQAHGFGVTPRPIQRPHPPVYVAANSPDTFGIVGSLGHSILVAPTIVTTEGALTGLASYRAELAENGHSAADVKINVNVPMHVASTEEEARAGFTKTIDNYLGTLRDIGRARGASKGSSRADSLTADIVMEEFAAVGTPDQVSAKLEQLKEIYEPQEFMCWFNIGGMLPHSEVESSMRLFAKEVMPRFQ</sequence>
<dbReference type="GO" id="GO:0016705">
    <property type="term" value="F:oxidoreductase activity, acting on paired donors, with incorporation or reduction of molecular oxygen"/>
    <property type="evidence" value="ECO:0007669"/>
    <property type="project" value="InterPro"/>
</dbReference>
<evidence type="ECO:0000256" key="1">
    <source>
        <dbReference type="ARBA" id="ARBA00023002"/>
    </source>
</evidence>
<dbReference type="SUPFAM" id="SSF51679">
    <property type="entry name" value="Bacterial luciferase-like"/>
    <property type="match status" value="1"/>
</dbReference>
<dbReference type="Pfam" id="PF00296">
    <property type="entry name" value="Bac_luciferase"/>
    <property type="match status" value="1"/>
</dbReference>
<protein>
    <recommendedName>
        <fullName evidence="3">Luciferase-like domain-containing protein</fullName>
    </recommendedName>
</protein>
<feature type="domain" description="Luciferase-like" evidence="3">
    <location>
        <begin position="1"/>
        <end position="302"/>
    </location>
</feature>
<dbReference type="CDD" id="cd00347">
    <property type="entry name" value="Flavin_utilizing_monoxygenases"/>
    <property type="match status" value="1"/>
</dbReference>
<reference evidence="4" key="1">
    <citation type="submission" date="2018-05" db="EMBL/GenBank/DDBJ databases">
        <authorList>
            <person name="Lanie J.A."/>
            <person name="Ng W.-L."/>
            <person name="Kazmierczak K.M."/>
            <person name="Andrzejewski T.M."/>
            <person name="Davidsen T.M."/>
            <person name="Wayne K.J."/>
            <person name="Tettelin H."/>
            <person name="Glass J.I."/>
            <person name="Rusch D."/>
            <person name="Podicherti R."/>
            <person name="Tsui H.-C.T."/>
            <person name="Winkler M.E."/>
        </authorList>
    </citation>
    <scope>NUCLEOTIDE SEQUENCE</scope>
</reference>
<dbReference type="InterPro" id="IPR011251">
    <property type="entry name" value="Luciferase-like_dom"/>
</dbReference>
<dbReference type="PANTHER" id="PTHR30137:SF8">
    <property type="entry name" value="BLR5498 PROTEIN"/>
    <property type="match status" value="1"/>
</dbReference>
<dbReference type="AlphaFoldDB" id="A0A382F392"/>
<evidence type="ECO:0000313" key="4">
    <source>
        <dbReference type="EMBL" id="SVB57102.1"/>
    </source>
</evidence>
<name>A0A382F392_9ZZZZ</name>
<dbReference type="EMBL" id="UINC01047616">
    <property type="protein sequence ID" value="SVB57102.1"/>
    <property type="molecule type" value="Genomic_DNA"/>
</dbReference>
<accession>A0A382F392</accession>
<dbReference type="GO" id="GO:0005829">
    <property type="term" value="C:cytosol"/>
    <property type="evidence" value="ECO:0007669"/>
    <property type="project" value="TreeGrafter"/>
</dbReference>
<evidence type="ECO:0000256" key="2">
    <source>
        <dbReference type="ARBA" id="ARBA00023033"/>
    </source>
</evidence>
<evidence type="ECO:0000259" key="3">
    <source>
        <dbReference type="Pfam" id="PF00296"/>
    </source>
</evidence>
<dbReference type="PANTHER" id="PTHR30137">
    <property type="entry name" value="LUCIFERASE-LIKE MONOOXYGENASE"/>
    <property type="match status" value="1"/>
</dbReference>
<keyword evidence="1" id="KW-0560">Oxidoreductase</keyword>
<keyword evidence="2" id="KW-0503">Monooxygenase</keyword>
<dbReference type="GO" id="GO:0004497">
    <property type="term" value="F:monooxygenase activity"/>
    <property type="evidence" value="ECO:0007669"/>
    <property type="project" value="UniProtKB-KW"/>
</dbReference>
<proteinExistence type="predicted"/>